<proteinExistence type="predicted"/>
<evidence type="ECO:0000313" key="2">
    <source>
        <dbReference type="EMBL" id="WNB82692.1"/>
    </source>
</evidence>
<feature type="transmembrane region" description="Helical" evidence="1">
    <location>
        <begin position="110"/>
        <end position="130"/>
    </location>
</feature>
<accession>A0AAX4AVS8</accession>
<name>A0AAX4AVS8_STRPA</name>
<evidence type="ECO:0008006" key="4">
    <source>
        <dbReference type="Google" id="ProtNLM"/>
    </source>
</evidence>
<feature type="transmembrane region" description="Helical" evidence="1">
    <location>
        <begin position="73"/>
        <end position="90"/>
    </location>
</feature>
<keyword evidence="1" id="KW-0472">Membrane</keyword>
<dbReference type="RefSeq" id="WP_003007250.1">
    <property type="nucleotide sequence ID" value="NZ_CP133988.1"/>
</dbReference>
<protein>
    <recommendedName>
        <fullName evidence="4">DUF2812 domain-containing protein</fullName>
    </recommendedName>
</protein>
<sequence length="168" mass="19540">MVCKQKFKGRVYNISLNGQTLQKGWYLIVTDQHQEYLVQRNWSLSTKRSFAIYQTNYSFSKHTHSQDVRSRMGLSYLGATIVIAALIRLLTPYQFWLGPTIKTTNYFQGMVNLLFLGLAVTFSFMFVAVFRKMKLKAFLKGKKVDLKYIGRVKTLNPLTLTKEGVDFW</sequence>
<dbReference type="Proteomes" id="UP001248323">
    <property type="component" value="Chromosome"/>
</dbReference>
<reference evidence="2" key="1">
    <citation type="submission" date="2023-09" db="EMBL/GenBank/DDBJ databases">
        <title>Streptococcus_parasanguinius_hifiasm_complete_genome_Zymo_Research_ D6332.</title>
        <authorList>
            <person name="Damerum A."/>
        </authorList>
    </citation>
    <scope>NUCLEOTIDE SEQUENCE</scope>
    <source>
        <strain evidence="2">B-1756</strain>
    </source>
</reference>
<organism evidence="2 3">
    <name type="scientific">Streptococcus parasanguinis</name>
    <dbReference type="NCBI Taxonomy" id="1318"/>
    <lineage>
        <taxon>Bacteria</taxon>
        <taxon>Bacillati</taxon>
        <taxon>Bacillota</taxon>
        <taxon>Bacilli</taxon>
        <taxon>Lactobacillales</taxon>
        <taxon>Streptococcaceae</taxon>
        <taxon>Streptococcus</taxon>
    </lineage>
</organism>
<keyword evidence="1" id="KW-1133">Transmembrane helix</keyword>
<gene>
    <name evidence="2" type="ORF">RDV49_07160</name>
</gene>
<dbReference type="EMBL" id="CP133988">
    <property type="protein sequence ID" value="WNB82692.1"/>
    <property type="molecule type" value="Genomic_DNA"/>
</dbReference>
<dbReference type="AlphaFoldDB" id="A0AAX4AVS8"/>
<keyword evidence="1" id="KW-0812">Transmembrane</keyword>
<evidence type="ECO:0000313" key="3">
    <source>
        <dbReference type="Proteomes" id="UP001248323"/>
    </source>
</evidence>
<evidence type="ECO:0000256" key="1">
    <source>
        <dbReference type="SAM" id="Phobius"/>
    </source>
</evidence>